<dbReference type="Proteomes" id="UP000735302">
    <property type="component" value="Unassembled WGS sequence"/>
</dbReference>
<dbReference type="EMBL" id="BLXT01005253">
    <property type="protein sequence ID" value="GFO21469.1"/>
    <property type="molecule type" value="Genomic_DNA"/>
</dbReference>
<evidence type="ECO:0000313" key="2">
    <source>
        <dbReference type="EMBL" id="GFO21469.1"/>
    </source>
</evidence>
<evidence type="ECO:0000256" key="1">
    <source>
        <dbReference type="SAM" id="MobiDB-lite"/>
    </source>
</evidence>
<dbReference type="AlphaFoldDB" id="A0AAV4BMX3"/>
<accession>A0AAV4BMX3</accession>
<reference evidence="2 3" key="1">
    <citation type="journal article" date="2021" name="Elife">
        <title>Chloroplast acquisition without the gene transfer in kleptoplastic sea slugs, Plakobranchus ocellatus.</title>
        <authorList>
            <person name="Maeda T."/>
            <person name="Takahashi S."/>
            <person name="Yoshida T."/>
            <person name="Shimamura S."/>
            <person name="Takaki Y."/>
            <person name="Nagai Y."/>
            <person name="Toyoda A."/>
            <person name="Suzuki Y."/>
            <person name="Arimoto A."/>
            <person name="Ishii H."/>
            <person name="Satoh N."/>
            <person name="Nishiyama T."/>
            <person name="Hasebe M."/>
            <person name="Maruyama T."/>
            <person name="Minagawa J."/>
            <person name="Obokata J."/>
            <person name="Shigenobu S."/>
        </authorList>
    </citation>
    <scope>NUCLEOTIDE SEQUENCE [LARGE SCALE GENOMIC DNA]</scope>
</reference>
<sequence length="138" mass="15545">MVFLQGRAVPFTLSAEASTRSVEIREKGVHETFNCTSVQNTSDREAKAAVNFAHPVSLEFLTIHAPRKDAQKSGSPSVTAPVAELKPAKNGSLQNSGQVVEEEEEEEEVMEEEEEQEQEQEEEKDKRMVDRTKERKKE</sequence>
<feature type="compositionally biased region" description="Basic and acidic residues" evidence="1">
    <location>
        <begin position="123"/>
        <end position="138"/>
    </location>
</feature>
<feature type="region of interest" description="Disordered" evidence="1">
    <location>
        <begin position="66"/>
        <end position="138"/>
    </location>
</feature>
<keyword evidence="3" id="KW-1185">Reference proteome</keyword>
<comment type="caution">
    <text evidence="2">The sequence shown here is derived from an EMBL/GenBank/DDBJ whole genome shotgun (WGS) entry which is preliminary data.</text>
</comment>
<proteinExistence type="predicted"/>
<protein>
    <submittedName>
        <fullName evidence="2">Uncharacterized protein</fullName>
    </submittedName>
</protein>
<feature type="compositionally biased region" description="Acidic residues" evidence="1">
    <location>
        <begin position="100"/>
        <end position="122"/>
    </location>
</feature>
<evidence type="ECO:0000313" key="3">
    <source>
        <dbReference type="Proteomes" id="UP000735302"/>
    </source>
</evidence>
<gene>
    <name evidence="2" type="ORF">PoB_004797400</name>
</gene>
<name>A0AAV4BMX3_9GAST</name>
<organism evidence="2 3">
    <name type="scientific">Plakobranchus ocellatus</name>
    <dbReference type="NCBI Taxonomy" id="259542"/>
    <lineage>
        <taxon>Eukaryota</taxon>
        <taxon>Metazoa</taxon>
        <taxon>Spiralia</taxon>
        <taxon>Lophotrochozoa</taxon>
        <taxon>Mollusca</taxon>
        <taxon>Gastropoda</taxon>
        <taxon>Heterobranchia</taxon>
        <taxon>Euthyneura</taxon>
        <taxon>Panpulmonata</taxon>
        <taxon>Sacoglossa</taxon>
        <taxon>Placobranchoidea</taxon>
        <taxon>Plakobranchidae</taxon>
        <taxon>Plakobranchus</taxon>
    </lineage>
</organism>